<dbReference type="GeneID" id="78119783"/>
<dbReference type="RefSeq" id="WP_126984591.1">
    <property type="nucleotide sequence ID" value="NZ_ML133851.1"/>
</dbReference>
<feature type="region of interest" description="Disordered" evidence="1">
    <location>
        <begin position="1"/>
        <end position="33"/>
    </location>
</feature>
<protein>
    <submittedName>
        <fullName evidence="2">Uncharacterized protein</fullName>
    </submittedName>
</protein>
<sequence length="347" mass="35427">MPRRILRSGAAERTERSRQRRSSPSGGRRRVHRAALPGAALAALALTLGGCTDEGPGGEPEAPSAASEETSADPALVAACTGFWGDPDYAGPLSREVLDRAGSAPEVGPSDPGFYAMTGDDVEDLFADAPEGARAAATELADWFRTQPERGAESDREAFADAFEGVAAGCQDVSVAALWVAGGGQAGAKPAALVCADVFDTPGTLTHFANSNVLTSNMFKLVGLSPREVPSGRTDDLRATAELLDAQITAVDDDAVRTALEQVRAPFVDALDGDTWSDGLQDPLDQLSTACAEQGYHAPAPAEEGGDAVVGAPAPEDVPARADASDPSDGSPAHLAALPAPSNGATA</sequence>
<feature type="region of interest" description="Disordered" evidence="1">
    <location>
        <begin position="297"/>
        <end position="347"/>
    </location>
</feature>
<evidence type="ECO:0000313" key="3">
    <source>
        <dbReference type="Proteomes" id="UP000274327"/>
    </source>
</evidence>
<dbReference type="Proteomes" id="UP000274327">
    <property type="component" value="Unassembled WGS sequence"/>
</dbReference>
<feature type="compositionally biased region" description="Low complexity" evidence="1">
    <location>
        <begin position="332"/>
        <end position="341"/>
    </location>
</feature>
<evidence type="ECO:0000313" key="2">
    <source>
        <dbReference type="EMBL" id="RRR20183.1"/>
    </source>
</evidence>
<comment type="caution">
    <text evidence="2">The sequence shown here is derived from an EMBL/GenBank/DDBJ whole genome shotgun (WGS) entry which is preliminary data.</text>
</comment>
<dbReference type="AlphaFoldDB" id="A0A426SPW3"/>
<feature type="region of interest" description="Disordered" evidence="1">
    <location>
        <begin position="49"/>
        <end position="72"/>
    </location>
</feature>
<organism evidence="2 3">
    <name type="scientific">Brachybacterium paraconglomeratum</name>
    <dbReference type="NCBI Taxonomy" id="173362"/>
    <lineage>
        <taxon>Bacteria</taxon>
        <taxon>Bacillati</taxon>
        <taxon>Actinomycetota</taxon>
        <taxon>Actinomycetes</taxon>
        <taxon>Micrococcales</taxon>
        <taxon>Dermabacteraceae</taxon>
        <taxon>Brachybacterium</taxon>
    </lineage>
</organism>
<accession>A0A426SPW3</accession>
<gene>
    <name evidence="2" type="ORF">DS079_01890</name>
</gene>
<proteinExistence type="predicted"/>
<reference evidence="2 3" key="1">
    <citation type="submission" date="2018-07" db="EMBL/GenBank/DDBJ databases">
        <title>Brachybacteriurn paraconglorneratum KCTC 9916.</title>
        <authorList>
            <person name="Li Y."/>
        </authorList>
    </citation>
    <scope>NUCLEOTIDE SEQUENCE [LARGE SCALE GENOMIC DNA]</scope>
    <source>
        <strain evidence="2 3">KCTC 9916</strain>
    </source>
</reference>
<name>A0A426SPW3_9MICO</name>
<keyword evidence="3" id="KW-1185">Reference proteome</keyword>
<dbReference type="EMBL" id="QOCI01000001">
    <property type="protein sequence ID" value="RRR20183.1"/>
    <property type="molecule type" value="Genomic_DNA"/>
</dbReference>
<evidence type="ECO:0000256" key="1">
    <source>
        <dbReference type="SAM" id="MobiDB-lite"/>
    </source>
</evidence>